<keyword evidence="4 13" id="KW-0812">Transmembrane</keyword>
<dbReference type="InterPro" id="IPR013130">
    <property type="entry name" value="Fe3_Rdtase_TM_dom"/>
</dbReference>
<keyword evidence="16" id="KW-1185">Reference proteome</keyword>
<keyword evidence="11" id="KW-0411">Iron-sulfur</keyword>
<evidence type="ECO:0000313" key="15">
    <source>
        <dbReference type="EMBL" id="SOE65167.1"/>
    </source>
</evidence>
<comment type="cofactor">
    <cofactor evidence="1">
        <name>FAD</name>
        <dbReference type="ChEBI" id="CHEBI:57692"/>
    </cofactor>
</comment>
<keyword evidence="12 13" id="KW-0472">Membrane</keyword>
<organism evidence="15 16">
    <name type="scientific">Salinibacterium xinjiangense</name>
    <dbReference type="NCBI Taxonomy" id="386302"/>
    <lineage>
        <taxon>Bacteria</taxon>
        <taxon>Bacillati</taxon>
        <taxon>Actinomycetota</taxon>
        <taxon>Actinomycetes</taxon>
        <taxon>Micrococcales</taxon>
        <taxon>Microbacteriaceae</taxon>
        <taxon>Salinibacterium</taxon>
    </lineage>
</organism>
<dbReference type="GO" id="GO:0051537">
    <property type="term" value="F:2 iron, 2 sulfur cluster binding"/>
    <property type="evidence" value="ECO:0007669"/>
    <property type="project" value="UniProtKB-KW"/>
</dbReference>
<dbReference type="GO" id="GO:0016491">
    <property type="term" value="F:oxidoreductase activity"/>
    <property type="evidence" value="ECO:0007669"/>
    <property type="project" value="UniProtKB-KW"/>
</dbReference>
<evidence type="ECO:0000259" key="14">
    <source>
        <dbReference type="PROSITE" id="PS51384"/>
    </source>
</evidence>
<feature type="transmembrane region" description="Helical" evidence="13">
    <location>
        <begin position="20"/>
        <end position="38"/>
    </location>
</feature>
<dbReference type="InterPro" id="IPR050415">
    <property type="entry name" value="MRET"/>
</dbReference>
<reference evidence="15 16" key="1">
    <citation type="submission" date="2017-09" db="EMBL/GenBank/DDBJ databases">
        <authorList>
            <person name="Ehlers B."/>
            <person name="Leendertz F.H."/>
        </authorList>
    </citation>
    <scope>NUCLEOTIDE SEQUENCE [LARGE SCALE GENOMIC DNA]</scope>
    <source>
        <strain evidence="15 16">CGMCC 1.05381</strain>
    </source>
</reference>
<dbReference type="Pfam" id="PF00175">
    <property type="entry name" value="NAD_binding_1"/>
    <property type="match status" value="1"/>
</dbReference>
<dbReference type="SUPFAM" id="SSF52343">
    <property type="entry name" value="Ferredoxin reductase-like, C-terminal NADP-linked domain"/>
    <property type="match status" value="1"/>
</dbReference>
<dbReference type="Proteomes" id="UP000219440">
    <property type="component" value="Unassembled WGS sequence"/>
</dbReference>
<evidence type="ECO:0000256" key="9">
    <source>
        <dbReference type="ARBA" id="ARBA00023002"/>
    </source>
</evidence>
<feature type="transmembrane region" description="Helical" evidence="13">
    <location>
        <begin position="100"/>
        <end position="118"/>
    </location>
</feature>
<evidence type="ECO:0000256" key="6">
    <source>
        <dbReference type="ARBA" id="ARBA00022723"/>
    </source>
</evidence>
<keyword evidence="9" id="KW-0560">Oxidoreductase</keyword>
<feature type="transmembrane region" description="Helical" evidence="13">
    <location>
        <begin position="138"/>
        <end position="157"/>
    </location>
</feature>
<feature type="transmembrane region" description="Helical" evidence="13">
    <location>
        <begin position="50"/>
        <end position="79"/>
    </location>
</feature>
<proteinExistence type="predicted"/>
<keyword evidence="8 13" id="KW-1133">Transmembrane helix</keyword>
<dbReference type="InterPro" id="IPR039261">
    <property type="entry name" value="FNR_nucleotide-bd"/>
</dbReference>
<keyword evidence="3" id="KW-0285">Flavoprotein</keyword>
<evidence type="ECO:0000256" key="12">
    <source>
        <dbReference type="ARBA" id="ARBA00023136"/>
    </source>
</evidence>
<dbReference type="PRINTS" id="PR00410">
    <property type="entry name" value="PHEHYDRXLASE"/>
</dbReference>
<evidence type="ECO:0000256" key="5">
    <source>
        <dbReference type="ARBA" id="ARBA00022714"/>
    </source>
</evidence>
<evidence type="ECO:0000256" key="7">
    <source>
        <dbReference type="ARBA" id="ARBA00022827"/>
    </source>
</evidence>
<dbReference type="Pfam" id="PF01794">
    <property type="entry name" value="Ferric_reduct"/>
    <property type="match status" value="1"/>
</dbReference>
<protein>
    <submittedName>
        <fullName evidence="15">Predicted ferric reductase</fullName>
    </submittedName>
</protein>
<evidence type="ECO:0000256" key="3">
    <source>
        <dbReference type="ARBA" id="ARBA00022630"/>
    </source>
</evidence>
<dbReference type="GO" id="GO:0050660">
    <property type="term" value="F:flavin adenine dinucleotide binding"/>
    <property type="evidence" value="ECO:0007669"/>
    <property type="project" value="TreeGrafter"/>
</dbReference>
<dbReference type="GO" id="GO:0046872">
    <property type="term" value="F:metal ion binding"/>
    <property type="evidence" value="ECO:0007669"/>
    <property type="project" value="UniProtKB-KW"/>
</dbReference>
<evidence type="ECO:0000256" key="8">
    <source>
        <dbReference type="ARBA" id="ARBA00022989"/>
    </source>
</evidence>
<accession>A0A2C8ZJU9</accession>
<dbReference type="PANTHER" id="PTHR47354">
    <property type="entry name" value="NADH OXIDOREDUCTASE HCR"/>
    <property type="match status" value="1"/>
</dbReference>
<dbReference type="PROSITE" id="PS51384">
    <property type="entry name" value="FAD_FR"/>
    <property type="match status" value="1"/>
</dbReference>
<feature type="domain" description="FAD-binding FR-type" evidence="14">
    <location>
        <begin position="224"/>
        <end position="324"/>
    </location>
</feature>
<dbReference type="InterPro" id="IPR001433">
    <property type="entry name" value="OxRdtase_FAD/NAD-bd"/>
</dbReference>
<feature type="transmembrane region" description="Helical" evidence="13">
    <location>
        <begin position="169"/>
        <end position="187"/>
    </location>
</feature>
<evidence type="ECO:0000256" key="1">
    <source>
        <dbReference type="ARBA" id="ARBA00001974"/>
    </source>
</evidence>
<evidence type="ECO:0000313" key="16">
    <source>
        <dbReference type="Proteomes" id="UP000219440"/>
    </source>
</evidence>
<keyword evidence="7" id="KW-0274">FAD</keyword>
<gene>
    <name evidence="15" type="ORF">SAMN06296378_1512</name>
</gene>
<dbReference type="GO" id="GO:0016020">
    <property type="term" value="C:membrane"/>
    <property type="evidence" value="ECO:0007669"/>
    <property type="project" value="UniProtKB-SubCell"/>
</dbReference>
<evidence type="ECO:0000256" key="13">
    <source>
        <dbReference type="SAM" id="Phobius"/>
    </source>
</evidence>
<evidence type="ECO:0000256" key="2">
    <source>
        <dbReference type="ARBA" id="ARBA00004141"/>
    </source>
</evidence>
<evidence type="ECO:0000256" key="11">
    <source>
        <dbReference type="ARBA" id="ARBA00023014"/>
    </source>
</evidence>
<dbReference type="InterPro" id="IPR017927">
    <property type="entry name" value="FAD-bd_FR_type"/>
</dbReference>
<feature type="transmembrane region" description="Helical" evidence="13">
    <location>
        <begin position="199"/>
        <end position="218"/>
    </location>
</feature>
<dbReference type="AlphaFoldDB" id="A0A2C8ZJU9"/>
<comment type="subcellular location">
    <subcellularLocation>
        <location evidence="2">Membrane</location>
        <topology evidence="2">Multi-pass membrane protein</topology>
    </subcellularLocation>
</comment>
<keyword evidence="5" id="KW-0001">2Fe-2S</keyword>
<dbReference type="Gene3D" id="2.40.30.10">
    <property type="entry name" value="Translation factors"/>
    <property type="match status" value="1"/>
</dbReference>
<evidence type="ECO:0000256" key="4">
    <source>
        <dbReference type="ARBA" id="ARBA00022692"/>
    </source>
</evidence>
<dbReference type="InterPro" id="IPR017938">
    <property type="entry name" value="Riboflavin_synthase-like_b-brl"/>
</dbReference>
<dbReference type="Gene3D" id="3.40.50.80">
    <property type="entry name" value="Nucleotide-binding domain of ferredoxin-NADP reductase (FNR) module"/>
    <property type="match status" value="1"/>
</dbReference>
<dbReference type="SUPFAM" id="SSF63380">
    <property type="entry name" value="Riboflavin synthase domain-like"/>
    <property type="match status" value="1"/>
</dbReference>
<dbReference type="PANTHER" id="PTHR47354:SF8">
    <property type="entry name" value="1,2-PHENYLACETYL-COA EPOXIDASE, SUBUNIT E"/>
    <property type="match status" value="1"/>
</dbReference>
<evidence type="ECO:0000256" key="10">
    <source>
        <dbReference type="ARBA" id="ARBA00023004"/>
    </source>
</evidence>
<dbReference type="EMBL" id="OCST01000003">
    <property type="protein sequence ID" value="SOE65167.1"/>
    <property type="molecule type" value="Genomic_DNA"/>
</dbReference>
<keyword evidence="10" id="KW-0408">Iron</keyword>
<keyword evidence="6" id="KW-0479">Metal-binding</keyword>
<sequence>MTPRRDPRREYQRRARRADLLAIALWASGAAAAALFLASGGAGQFTSPTAVVTSLGIVAGLIGTDFILVMLVLAARIPLIDRTIGHDRAIAVHRSLGKPALYLLLGHGVLLLTGYGMSQGFNPIAEIGPMLALPDMPLAVIGMGLMITVVVTSLVAVRRKFSYEGWHLVHLLSYFAVAFALPHQLSVGGVLSEGTVQRIYWIALYVVAFGAILTFRFIEPVVSSVRHRITVAGVTTIAPGVTSIHFSGRNLRDLGAEGGQFFIWRFWTGKTWWHSHPISLSAVPTGSTARITVRDLGAGSARISAVRPGTKVSIEGPYGLFSDSARTSPKLAIIAAGIGVTPIRALLEHAQFAPGDATILLRASRQDETYLWDEIRELAEARGAACYVMVGHRSKTGPSWMSDVDARRGVTLQTIFPDLAQSDLYLCGPTAWLDSIETEARATGIPSHQIHAERFDW</sequence>
<name>A0A2C8ZJU9_9MICO</name>